<evidence type="ECO:0000313" key="2">
    <source>
        <dbReference type="EMBL" id="MFG1375193.1"/>
    </source>
</evidence>
<sequence>MLEALSRGAFDRELALLDARLIARRGWTVLTAQFPVLDVVFNHNSRVPVRLRFTCDGWDDQPPAIEILMADGQHIPSRREPGSPYEYVFTGGMSIFNSGPHEQHTRPFICMRGSRDYHNHSSHRADHWDNYRGQSGNGLLGLLEQLWRVWKRAADQ</sequence>
<gene>
    <name evidence="2" type="ORF">V5F32_23725</name>
</gene>
<dbReference type="EMBL" id="JBAFVH010000025">
    <property type="protein sequence ID" value="MFG1375193.1"/>
    <property type="molecule type" value="Genomic_DNA"/>
</dbReference>
<dbReference type="Pfam" id="PF14455">
    <property type="entry name" value="Metal_CEHH"/>
    <property type="match status" value="1"/>
</dbReference>
<organism evidence="2 3">
    <name type="scientific">Xanthobacter oligotrophicus</name>
    <dbReference type="NCBI Taxonomy" id="2607286"/>
    <lineage>
        <taxon>Bacteria</taxon>
        <taxon>Pseudomonadati</taxon>
        <taxon>Pseudomonadota</taxon>
        <taxon>Alphaproteobacteria</taxon>
        <taxon>Hyphomicrobiales</taxon>
        <taxon>Xanthobacteraceae</taxon>
        <taxon>Xanthobacter</taxon>
    </lineage>
</organism>
<evidence type="ECO:0000313" key="3">
    <source>
        <dbReference type="Proteomes" id="UP001604002"/>
    </source>
</evidence>
<feature type="domain" description="Metal binding" evidence="1">
    <location>
        <begin position="104"/>
        <end position="148"/>
    </location>
</feature>
<protein>
    <submittedName>
        <fullName evidence="2">Metal-binding protein</fullName>
    </submittedName>
</protein>
<name>A0ABW7A2I1_9HYPH</name>
<evidence type="ECO:0000259" key="1">
    <source>
        <dbReference type="Pfam" id="PF14455"/>
    </source>
</evidence>
<comment type="caution">
    <text evidence="2">The sequence shown here is derived from an EMBL/GenBank/DDBJ whole genome shotgun (WGS) entry which is preliminary data.</text>
</comment>
<dbReference type="Proteomes" id="UP001604002">
    <property type="component" value="Unassembled WGS sequence"/>
</dbReference>
<reference evidence="2 3" key="1">
    <citation type="submission" date="2024-02" db="EMBL/GenBank/DDBJ databases">
        <title>Expansion and revision of Xanthobacter and proposal of Roseixanthobacter gen. nov.</title>
        <authorList>
            <person name="Soltysiak M.P.M."/>
            <person name="Jalihal A."/>
            <person name="Ory A."/>
            <person name="Chrisophersen C."/>
            <person name="Lee A.D."/>
            <person name="Boulton J."/>
            <person name="Springer M."/>
        </authorList>
    </citation>
    <scope>NUCLEOTIDE SEQUENCE [LARGE SCALE GENOMIC DNA]</scope>
    <source>
        <strain evidence="2 3">23A</strain>
    </source>
</reference>
<dbReference type="RefSeq" id="WP_393994713.1">
    <property type="nucleotide sequence ID" value="NZ_JBAFVH010000025.1"/>
</dbReference>
<accession>A0ABW7A2I1</accession>
<keyword evidence="3" id="KW-1185">Reference proteome</keyword>
<proteinExistence type="predicted"/>
<dbReference type="InterPro" id="IPR025873">
    <property type="entry name" value="Metal-bd_dom_prd"/>
</dbReference>